<dbReference type="InterPro" id="IPR021054">
    <property type="entry name" value="Cell_wall_mannoprotein_1"/>
</dbReference>
<dbReference type="Proteomes" id="UP001176521">
    <property type="component" value="Unassembled WGS sequence"/>
</dbReference>
<sequence>MKFSTVFTILAVAVISVAADFSNLKNEIGQIQASVSGLHNALVKTAGTSYAEGLQMDQAAKKLGKDLDAAATSARSVKMVSRVEAQAVLKGLEGTYHQVSIISARLVALKPAWSKLGVAAVAKADLAMLAGSTRAFGKEMVAIAPAPLKSSAAKLADKYNAAMTKALDAY</sequence>
<keyword evidence="3" id="KW-1185">Reference proteome</keyword>
<dbReference type="PANTHER" id="PTHR38123:SF1">
    <property type="entry name" value="HYDROPHOBIC SURFACE BINDING PROTEIN"/>
    <property type="match status" value="1"/>
</dbReference>
<keyword evidence="1" id="KW-0732">Signal</keyword>
<reference evidence="2" key="1">
    <citation type="journal article" date="2023" name="PhytoFront">
        <title>Draft Genome Resources of Seven Strains of Tilletia horrida, Causal Agent of Kernel Smut of Rice.</title>
        <authorList>
            <person name="Khanal S."/>
            <person name="Antony Babu S."/>
            <person name="Zhou X.G."/>
        </authorList>
    </citation>
    <scope>NUCLEOTIDE SEQUENCE</scope>
    <source>
        <strain evidence="2">TX3</strain>
    </source>
</reference>
<organism evidence="2 3">
    <name type="scientific">Tilletia horrida</name>
    <dbReference type="NCBI Taxonomy" id="155126"/>
    <lineage>
        <taxon>Eukaryota</taxon>
        <taxon>Fungi</taxon>
        <taxon>Dikarya</taxon>
        <taxon>Basidiomycota</taxon>
        <taxon>Ustilaginomycotina</taxon>
        <taxon>Exobasidiomycetes</taxon>
        <taxon>Tilletiales</taxon>
        <taxon>Tilletiaceae</taxon>
        <taxon>Tilletia</taxon>
    </lineage>
</organism>
<proteinExistence type="predicted"/>
<name>A0AAN6GHJ2_9BASI</name>
<comment type="caution">
    <text evidence="2">The sequence shown here is derived from an EMBL/GenBank/DDBJ whole genome shotgun (WGS) entry which is preliminary data.</text>
</comment>
<evidence type="ECO:0000256" key="1">
    <source>
        <dbReference type="SAM" id="SignalP"/>
    </source>
</evidence>
<feature type="chain" id="PRO_5042854869" description="Cell wall mannoprotein 1" evidence="1">
    <location>
        <begin position="20"/>
        <end position="170"/>
    </location>
</feature>
<dbReference type="Pfam" id="PF12296">
    <property type="entry name" value="HsbA"/>
    <property type="match status" value="1"/>
</dbReference>
<dbReference type="AlphaFoldDB" id="A0AAN6GHJ2"/>
<evidence type="ECO:0000313" key="3">
    <source>
        <dbReference type="Proteomes" id="UP001176521"/>
    </source>
</evidence>
<dbReference type="EMBL" id="JAPDMQ010000052">
    <property type="protein sequence ID" value="KAK0537953.1"/>
    <property type="molecule type" value="Genomic_DNA"/>
</dbReference>
<accession>A0AAN6GHJ2</accession>
<evidence type="ECO:0000313" key="2">
    <source>
        <dbReference type="EMBL" id="KAK0537953.1"/>
    </source>
</evidence>
<dbReference type="PANTHER" id="PTHR38123">
    <property type="entry name" value="CELL WALL SERINE-THREONINE-RICH GALACTOMANNOPROTEIN MP1 (AFU_ORTHOLOGUE AFUA_4G03240)"/>
    <property type="match status" value="1"/>
</dbReference>
<protein>
    <recommendedName>
        <fullName evidence="4">Cell wall mannoprotein 1</fullName>
    </recommendedName>
</protein>
<feature type="signal peptide" evidence="1">
    <location>
        <begin position="1"/>
        <end position="19"/>
    </location>
</feature>
<dbReference type="Gene3D" id="1.20.1280.140">
    <property type="match status" value="1"/>
</dbReference>
<gene>
    <name evidence="2" type="ORF">OC842_001460</name>
</gene>
<dbReference type="GO" id="GO:0005576">
    <property type="term" value="C:extracellular region"/>
    <property type="evidence" value="ECO:0007669"/>
    <property type="project" value="TreeGrafter"/>
</dbReference>
<evidence type="ECO:0008006" key="4">
    <source>
        <dbReference type="Google" id="ProtNLM"/>
    </source>
</evidence>